<protein>
    <submittedName>
        <fullName evidence="1">Uncharacterized protein</fullName>
    </submittedName>
</protein>
<accession>A0A3P6S4D4</accession>
<dbReference type="EMBL" id="UYRX01000018">
    <property type="protein sequence ID" value="VDK69156.1"/>
    <property type="molecule type" value="Genomic_DNA"/>
</dbReference>
<dbReference type="Proteomes" id="UP000277928">
    <property type="component" value="Unassembled WGS sequence"/>
</dbReference>
<evidence type="ECO:0000313" key="2">
    <source>
        <dbReference type="Proteomes" id="UP000277928"/>
    </source>
</evidence>
<dbReference type="AlphaFoldDB" id="A0A3P6S4D4"/>
<gene>
    <name evidence="1" type="ORF">NLS_LOCUS671</name>
</gene>
<evidence type="ECO:0000313" key="1">
    <source>
        <dbReference type="EMBL" id="VDK69156.1"/>
    </source>
</evidence>
<keyword evidence="2" id="KW-1185">Reference proteome</keyword>
<name>A0A3P6S4D4_LITSI</name>
<proteinExistence type="predicted"/>
<organism evidence="1 2">
    <name type="scientific">Litomosoides sigmodontis</name>
    <name type="common">Filarial nematode worm</name>
    <dbReference type="NCBI Taxonomy" id="42156"/>
    <lineage>
        <taxon>Eukaryota</taxon>
        <taxon>Metazoa</taxon>
        <taxon>Ecdysozoa</taxon>
        <taxon>Nematoda</taxon>
        <taxon>Chromadorea</taxon>
        <taxon>Rhabditida</taxon>
        <taxon>Spirurina</taxon>
        <taxon>Spiruromorpha</taxon>
        <taxon>Filarioidea</taxon>
        <taxon>Onchocercidae</taxon>
        <taxon>Litomosoides</taxon>
    </lineage>
</organism>
<reference evidence="1 2" key="1">
    <citation type="submission" date="2018-08" db="EMBL/GenBank/DDBJ databases">
        <authorList>
            <person name="Laetsch R D."/>
            <person name="Stevens L."/>
            <person name="Kumar S."/>
            <person name="Blaxter L. M."/>
        </authorList>
    </citation>
    <scope>NUCLEOTIDE SEQUENCE [LARGE SCALE GENOMIC DNA]</scope>
</reference>
<sequence>MRAACRKAVVAPLIVTAGKAERSIKKVVIEYELGCTIPIAMPSFLCSKGDREIPGLMKVGSIVLDD</sequence>